<dbReference type="PANTHER" id="PTHR11439:SF483">
    <property type="entry name" value="PEPTIDE SYNTHASE GLIP-LIKE, PUTATIVE (AFU_ORTHOLOGUE AFUA_3G12920)-RELATED"/>
    <property type="match status" value="1"/>
</dbReference>
<dbReference type="InterPro" id="IPR001584">
    <property type="entry name" value="Integrase_cat-core"/>
</dbReference>
<feature type="domain" description="Integrase catalytic" evidence="3">
    <location>
        <begin position="587"/>
        <end position="759"/>
    </location>
</feature>
<dbReference type="VEuPathDB" id="FungiDB:BLGHR1_15888"/>
<reference evidence="4" key="2">
    <citation type="journal article" date="2008" name="Fungal Genet. Biol.">
        <title>Genetics of avirulence genes in Blumeria graminis f.sp. hordei and physical mapping of AVR(a22) and AVR(a12).</title>
        <authorList>
            <person name="Skamnioti P."/>
            <person name="Pedersen C."/>
            <person name="Al-Chaarani G.R."/>
            <person name="Holefors A."/>
            <person name="Thordal-Christensen H."/>
            <person name="Brown J.K."/>
            <person name="Ridout C.J."/>
        </authorList>
    </citation>
    <scope>NUCLEOTIDE SEQUENCE</scope>
    <source>
        <strain evidence="4">C15</strain>
    </source>
</reference>
<dbReference type="Pfam" id="PF25597">
    <property type="entry name" value="SH3_retrovirus"/>
    <property type="match status" value="1"/>
</dbReference>
<dbReference type="InterPro" id="IPR054722">
    <property type="entry name" value="PolX-like_BBD"/>
</dbReference>
<dbReference type="InterPro" id="IPR012337">
    <property type="entry name" value="RNaseH-like_sf"/>
</dbReference>
<feature type="region of interest" description="Disordered" evidence="2">
    <location>
        <begin position="866"/>
        <end position="894"/>
    </location>
</feature>
<dbReference type="CDD" id="cd09272">
    <property type="entry name" value="RNase_HI_RT_Ty1"/>
    <property type="match status" value="1"/>
</dbReference>
<protein>
    <submittedName>
        <fullName evidence="4">TE5</fullName>
    </submittedName>
</protein>
<evidence type="ECO:0000256" key="1">
    <source>
        <dbReference type="ARBA" id="ARBA00022884"/>
    </source>
</evidence>
<dbReference type="GO" id="GO:0005634">
    <property type="term" value="C:nucleus"/>
    <property type="evidence" value="ECO:0007669"/>
    <property type="project" value="UniProtKB-ARBA"/>
</dbReference>
<evidence type="ECO:0000259" key="3">
    <source>
        <dbReference type="PROSITE" id="PS50994"/>
    </source>
</evidence>
<sequence>MAPSNLRANDMALPPALKLHGIVNLKDWMLLIESTLRQNALSDWIDPIKTEAIYKSEKETGSKDWSSSNELVKMTLAINVDPEFIQIVMAENLACDSYKKLCPFLQGNSIAAVETSITDFLDLTENFEKYSSCQAYILAHKSMVSSLHSLGTPLPSLVYSLVLIHAVSIKYPQWASTQRYHFSVATSVNPAPTLDTLYTTLQDHIRLAESIAPTPVLLAQAHVTGPKFQRNKKWDGPNCQWCTGPHDDTKCFFKYPEQRAEYMKRFPRANYTENKKWRSEFQKRHPPSKISTHYSGFDARFENYDPFRKDTNDRVQPALFPSQSSSSCTAANPYFVDFNPKLRQHKCNFRNEDHRLCSTRTGINSAFAAAVPAASSRDIWLHDDGASVHITNDINAFFRYRPVSGLPIVKTGGSPVQPVGLGYIKLRVLRQDDSVNEIVLENVLYIPGFPLNIYSGWLHDLRDGWDKHRVLYEADSSEVCQLLRGQNCLHLRTASSPYILNTNDPSMRSSTFLLSPVADNVFPAAIHEAPVTLELLHRRLGHISFPNVQRTIKATLGLSYKPRNTDSNLDVTTLCDPCEFSKPKKVIRRYPRNRESKWGDRFYADVFFCNPVGYNGHTAGMIFTDGKTGGRYGYTFPEKRNAFDALVTFTRFFRTQNGFLPKCFRLDGGKEFGGDKMVAWCQQYGIAIELTTAYFHEQGGPQKRSNRTVLDPMRCVISDMRIPFSLWPEIFRAVIYILNRITTSVYDDMTPYEAQSRATGFDTSEHKPDNSGIRVLGSRVLVYIPNERRIKSQKMDARAEEGILVGFEGNHIYCCWIPSRPLGHQLVRSSHVRFFEGRFNEFSAEDHPDEIPEPSSEFVDEVEIPFPNSPRIGGDSDNSKENGSVGGAHLDDEIPPLPNADTTCLLKKILYLHLSNNSLSAAVVDLQPESDIRVTRSKAKGSNSLHTPQDENPILLLEYQSYLSALIPDSDPKTFREALLGPSAALWEASMREELAALEMNDTSQLLPRSELPSGRDIIPGRWVYRRKTGKDGQLTRFKSRYVAKGFHQREGLDYTDTFASTALSSVWKALLALAASNDWQVEQMDVVTAFLNPEIDTDIYMACPDGLPTPVAQFGYKPLLLDSSVYHSDSDETYLVTHIDDFLLIGPEAGVSKLRRHLHDSFKMVDMGPAEFYVGVRIVRKRANRVLYLHQDAYLEKILEKYSLKNCTPTSTPMLPGQHLIPFEGTASTAEIELYASMVGSAMYAATQTRPDISYTMTQLCRFLSNPSPIHIAAVRHLYRYLYKTTRLGLSFGAGSNLQLHGFTDSDYAQDPETRRSHGGWAFFLKGACFSWRSYQMKRVTCSSTMAEVYAMAEAAKGAVFLRNLFRSINYNSDNAKIVRLYYDNQPGYRQIKGQGVTQKSKHYDVPVFLLREYISDKVIELEWKSGLENAADGFTKALPSVLFKKFVGQLNMTTLDA</sequence>
<dbReference type="GO" id="GO:0015074">
    <property type="term" value="P:DNA integration"/>
    <property type="evidence" value="ECO:0007669"/>
    <property type="project" value="InterPro"/>
</dbReference>
<dbReference type="Pfam" id="PF07727">
    <property type="entry name" value="RVT_2"/>
    <property type="match status" value="2"/>
</dbReference>
<dbReference type="SUPFAM" id="SSF53098">
    <property type="entry name" value="Ribonuclease H-like"/>
    <property type="match status" value="1"/>
</dbReference>
<dbReference type="InterPro" id="IPR057670">
    <property type="entry name" value="SH3_retrovirus"/>
</dbReference>
<dbReference type="InterPro" id="IPR013103">
    <property type="entry name" value="RVT_2"/>
</dbReference>
<evidence type="ECO:0000256" key="2">
    <source>
        <dbReference type="SAM" id="MobiDB-lite"/>
    </source>
</evidence>
<keyword evidence="1" id="KW-0694">RNA-binding</keyword>
<evidence type="ECO:0000313" key="4">
    <source>
        <dbReference type="EMBL" id="ABW72076.1"/>
    </source>
</evidence>
<dbReference type="Gene3D" id="3.30.420.10">
    <property type="entry name" value="Ribonuclease H-like superfamily/Ribonuclease H"/>
    <property type="match status" value="1"/>
</dbReference>
<dbReference type="Pfam" id="PF22936">
    <property type="entry name" value="Pol_BBD"/>
    <property type="match status" value="1"/>
</dbReference>
<dbReference type="PROSITE" id="PS50994">
    <property type="entry name" value="INTEGRASE"/>
    <property type="match status" value="1"/>
</dbReference>
<reference evidence="4" key="1">
    <citation type="submission" date="2007-08" db="EMBL/GenBank/DDBJ databases">
        <authorList>
            <person name="Pedersen C.P."/>
            <person name="Holefors A."/>
            <person name="Thordal-Christensen H."/>
        </authorList>
    </citation>
    <scope>NUCLEOTIDE SEQUENCE</scope>
    <source>
        <strain evidence="4">C15</strain>
    </source>
</reference>
<dbReference type="InterPro" id="IPR036397">
    <property type="entry name" value="RNaseH_sf"/>
</dbReference>
<proteinExistence type="predicted"/>
<name>A8U3S9_BLUHO</name>
<accession>A8U3S9</accession>
<dbReference type="EMBL" id="EU098096">
    <property type="protein sequence ID" value="ABW72076.1"/>
    <property type="molecule type" value="Genomic_DNA"/>
</dbReference>
<organism evidence="4">
    <name type="scientific">Blumeria hordei</name>
    <name type="common">Barley powdery mildew</name>
    <name type="synonym">Blumeria graminis f. sp. hordei</name>
    <dbReference type="NCBI Taxonomy" id="2867405"/>
    <lineage>
        <taxon>Eukaryota</taxon>
        <taxon>Fungi</taxon>
        <taxon>Dikarya</taxon>
        <taxon>Ascomycota</taxon>
        <taxon>Pezizomycotina</taxon>
        <taxon>Leotiomycetes</taxon>
        <taxon>Erysiphales</taxon>
        <taxon>Erysiphaceae</taxon>
        <taxon>Blumeria</taxon>
    </lineage>
</organism>
<dbReference type="PANTHER" id="PTHR11439">
    <property type="entry name" value="GAG-POL-RELATED RETROTRANSPOSON"/>
    <property type="match status" value="1"/>
</dbReference>
<dbReference type="GO" id="GO:0003723">
    <property type="term" value="F:RNA binding"/>
    <property type="evidence" value="ECO:0007669"/>
    <property type="project" value="UniProtKB-KW"/>
</dbReference>